<feature type="transmembrane region" description="Helical" evidence="1">
    <location>
        <begin position="437"/>
        <end position="459"/>
    </location>
</feature>
<feature type="transmembrane region" description="Helical" evidence="1">
    <location>
        <begin position="380"/>
        <end position="400"/>
    </location>
</feature>
<sequence length="573" mass="60700">MFDFSSEWLPVPIGVLDMHGVGWYYPSGAANAVGLDVLLCAIVAASAMCFVGHLALLIARRRRALIAHGLARGFLTHAGSAAAAVENPAAERPPASPLASAMEASGYKFAHGERRSGRHELPPTSSEIVLAKDGKGAGWDASCAMVHEGSPVFTEPLETMALVEFFTRPLFSQAFAVIYGLYRLSVVALDCSKCVLAVRLAAHAFAQPCEGPAARVSSATMQFLCDVGHGEEPYVTDTAIVLASLVAAYAIGKAQRVSAIADTAVVTGMRVAKAAILAGMLCLLVRAAWGADAIDVDSRRTALRAAAAQRHSSALLWLLAFQSVTLTFETHGLLNSVFNALPGGQLGRDLARSGKEKHKSAKLAPEQYTFGATRKLFHRAVAMTVGQAVAVGVVAFLTMYSHPHHDGDLPLPSFVAKEVVVGFANVKIFLPSTTTRVLTALLALSPMVLVLPGLSFSSLRAAALLRYCATGAPRSWDPSTIRFSSVYIGAVAAVAAATHSSAVWGQVLYVTGSAFTFVYPFIVWRFSRLAVRRLGIPRRLDAALHLTPTVSRAATAIGAAWFTMITAYQLGLI</sequence>
<keyword evidence="1" id="KW-0812">Transmembrane</keyword>
<reference evidence="2" key="1">
    <citation type="submission" date="2021-01" db="EMBL/GenBank/DDBJ databases">
        <authorList>
            <person name="Corre E."/>
            <person name="Pelletier E."/>
            <person name="Niang G."/>
            <person name="Scheremetjew M."/>
            <person name="Finn R."/>
            <person name="Kale V."/>
            <person name="Holt S."/>
            <person name="Cochrane G."/>
            <person name="Meng A."/>
            <person name="Brown T."/>
            <person name="Cohen L."/>
        </authorList>
    </citation>
    <scope>NUCLEOTIDE SEQUENCE</scope>
    <source>
        <strain evidence="2">CCAP 1951/1</strain>
    </source>
</reference>
<evidence type="ECO:0000256" key="1">
    <source>
        <dbReference type="SAM" id="Phobius"/>
    </source>
</evidence>
<evidence type="ECO:0000313" key="2">
    <source>
        <dbReference type="EMBL" id="CAD9139790.1"/>
    </source>
</evidence>
<dbReference type="EMBL" id="HBGF01040378">
    <property type="protein sequence ID" value="CAD9139790.1"/>
    <property type="molecule type" value="Transcribed_RNA"/>
</dbReference>
<feature type="transmembrane region" description="Helical" evidence="1">
    <location>
        <begin position="33"/>
        <end position="58"/>
    </location>
</feature>
<protein>
    <submittedName>
        <fullName evidence="2">Uncharacterized protein</fullName>
    </submittedName>
</protein>
<proteinExistence type="predicted"/>
<name>A0A7S1MUP9_NEODS</name>
<keyword evidence="1" id="KW-1133">Transmembrane helix</keyword>
<gene>
    <name evidence="2" type="ORF">NDES1114_LOCUS27044</name>
</gene>
<accession>A0A7S1MUP9</accession>
<dbReference type="AlphaFoldDB" id="A0A7S1MUP9"/>
<feature type="transmembrane region" description="Helical" evidence="1">
    <location>
        <begin position="503"/>
        <end position="524"/>
    </location>
</feature>
<feature type="transmembrane region" description="Helical" evidence="1">
    <location>
        <begin position="480"/>
        <end position="497"/>
    </location>
</feature>
<organism evidence="2">
    <name type="scientific">Neobodo designis</name>
    <name type="common">Flagellated protozoan</name>
    <name type="synonym">Bodo designis</name>
    <dbReference type="NCBI Taxonomy" id="312471"/>
    <lineage>
        <taxon>Eukaryota</taxon>
        <taxon>Discoba</taxon>
        <taxon>Euglenozoa</taxon>
        <taxon>Kinetoplastea</taxon>
        <taxon>Metakinetoplastina</taxon>
        <taxon>Neobodonida</taxon>
        <taxon>Neobodo</taxon>
    </lineage>
</organism>
<keyword evidence="1" id="KW-0472">Membrane</keyword>